<feature type="binding site" evidence="3">
    <location>
        <position position="255"/>
    </location>
    <ligand>
        <name>FAD</name>
        <dbReference type="ChEBI" id="CHEBI:57692"/>
    </ligand>
</feature>
<reference evidence="6" key="1">
    <citation type="journal article" date="2017" name="Genome Biol. Evol.">
        <title>The complete genome sequence of the phytopathogenic fungus Sclerotinia sclerotiorum reveals insights into the genome architecture of broad host range pathogens.</title>
        <authorList>
            <person name="Derbyshire M."/>
            <person name="Denton-Giles M."/>
            <person name="Hegedus D."/>
            <person name="Seifbarghy S."/>
            <person name="Rollins J."/>
            <person name="van Kan J."/>
            <person name="Seidl M.F."/>
            <person name="Faino L."/>
            <person name="Mbengue M."/>
            <person name="Navaud O."/>
            <person name="Raffaele S."/>
            <person name="Hammond-Kosack K."/>
            <person name="Heard S."/>
            <person name="Oliver R."/>
        </authorList>
    </citation>
    <scope>NUCLEOTIDE SEQUENCE [LARGE SCALE GENOMIC DNA]</scope>
    <source>
        <strain evidence="6">ATCC 18683 / 1980 / Ss-1</strain>
    </source>
</reference>
<dbReference type="Proteomes" id="UP000177798">
    <property type="component" value="Chromosome 5"/>
</dbReference>
<name>A0A1D9Q3E2_SCLS1</name>
<evidence type="ECO:0000313" key="5">
    <source>
        <dbReference type="EMBL" id="APA09342.1"/>
    </source>
</evidence>
<feature type="active site" description="Proton acceptor" evidence="2">
    <location>
        <position position="601"/>
    </location>
</feature>
<dbReference type="Pfam" id="PF00732">
    <property type="entry name" value="GMC_oxred_N"/>
    <property type="match status" value="1"/>
</dbReference>
<dbReference type="VEuPathDB" id="FungiDB:sscle_05g041120"/>
<proteinExistence type="inferred from homology"/>
<evidence type="ECO:0000259" key="4">
    <source>
        <dbReference type="PROSITE" id="PS00624"/>
    </source>
</evidence>
<evidence type="ECO:0000256" key="1">
    <source>
        <dbReference type="ARBA" id="ARBA00010790"/>
    </source>
</evidence>
<evidence type="ECO:0000313" key="6">
    <source>
        <dbReference type="Proteomes" id="UP000177798"/>
    </source>
</evidence>
<protein>
    <recommendedName>
        <fullName evidence="4">Glucose-methanol-choline oxidoreductase N-terminal domain-containing protein</fullName>
    </recommendedName>
</protein>
<dbReference type="SUPFAM" id="SSF51905">
    <property type="entry name" value="FAD/NAD(P)-binding domain"/>
    <property type="match status" value="1"/>
</dbReference>
<accession>A0A1D9Q3E2</accession>
<dbReference type="Gene3D" id="3.50.50.60">
    <property type="entry name" value="FAD/NAD(P)-binding domain"/>
    <property type="match status" value="1"/>
</dbReference>
<dbReference type="OMA" id="RFPWQPQ"/>
<dbReference type="KEGG" id="ssl:SS1G_12131"/>
<dbReference type="OrthoDB" id="269227at2759"/>
<dbReference type="PANTHER" id="PTHR11552">
    <property type="entry name" value="GLUCOSE-METHANOL-CHOLINE GMC OXIDOREDUCTASE"/>
    <property type="match status" value="1"/>
</dbReference>
<dbReference type="InterPro" id="IPR007867">
    <property type="entry name" value="GMC_OxRtase_C"/>
</dbReference>
<comment type="cofactor">
    <cofactor evidence="3">
        <name>FAD</name>
        <dbReference type="ChEBI" id="CHEBI:57692"/>
    </cofactor>
</comment>
<feature type="active site" description="Proton donor" evidence="2">
    <location>
        <position position="555"/>
    </location>
</feature>
<dbReference type="InterPro" id="IPR000172">
    <property type="entry name" value="GMC_OxRdtase_N"/>
</dbReference>
<dbReference type="InterPro" id="IPR012132">
    <property type="entry name" value="GMC_OxRdtase"/>
</dbReference>
<evidence type="ECO:0000256" key="3">
    <source>
        <dbReference type="PIRSR" id="PIRSR000137-2"/>
    </source>
</evidence>
<feature type="binding site" evidence="3">
    <location>
        <begin position="114"/>
        <end position="117"/>
    </location>
    <ligand>
        <name>FAD</name>
        <dbReference type="ChEBI" id="CHEBI:57692"/>
    </ligand>
</feature>
<dbReference type="GO" id="GO:0050660">
    <property type="term" value="F:flavin adenine dinucleotide binding"/>
    <property type="evidence" value="ECO:0007669"/>
    <property type="project" value="InterPro"/>
</dbReference>
<sequence>MPLPWPFSRKYPEKPPEFANAKEFDYIVIGGGTSGCVVASRLSNPTTIQTPKILLLERGPTNDTYKSRIPLLSSNIFDASSGAKSWLCEPMSHCNGKQSFVFRADVLGGASRLNSEVYTRGTKGDYELWKKMGNEKWGWEDVEPVFRRVERVVGEDGAEVVERGRGIGGRWIMKRFGYCDWVWRAQRMFADAAEVLGFPRISDTNVADAPIDELAMLYSTISDDGKRNSTFHSFLPKELALERENNLTICTNTTVHRIVFSDENGVPRADKVIFGSSDPKSSRIFEAKVKKEVIICSGALGSPQVLMLSGIGPRKHLEEHNIKIIHDLPGVGSNLTDHPSIPVAWEVPIEESITRVVVSPLKAVVEICKYLLFGTGIMSFPSQTLSFFTRSKSLNEDSTGPLIAHCPSTDTPESSENLHSKKSEDLIPDIELMPLPTSAMDDIEEHQSSFSKIGIFCILATICNPQSRGSVRLTSSSPHSFPAVDFGILSHPNDLIIAQRAVHLALSFGKTMLSSGFPLLRPITFLSENQNLDIENGNQEQMDRFIRHRIRNTFHYSSTCRMGSENDEEAPGVVDGELRVHGVRGVRIADTSVFPRIVSHHPMAPAVMVAERCADFIVDDAGKEE</sequence>
<dbReference type="AlphaFoldDB" id="A0A1D9Q3E2"/>
<dbReference type="RefSeq" id="XP_001587102.1">
    <property type="nucleotide sequence ID" value="XM_001587052.1"/>
</dbReference>
<dbReference type="PIRSF" id="PIRSF000137">
    <property type="entry name" value="Alcohol_oxidase"/>
    <property type="match status" value="1"/>
</dbReference>
<feature type="binding site" evidence="3">
    <location>
        <begin position="33"/>
        <end position="34"/>
    </location>
    <ligand>
        <name>FAD</name>
        <dbReference type="ChEBI" id="CHEBI:57692"/>
    </ligand>
</feature>
<dbReference type="GO" id="GO:0016614">
    <property type="term" value="F:oxidoreductase activity, acting on CH-OH group of donors"/>
    <property type="evidence" value="ECO:0007669"/>
    <property type="project" value="InterPro"/>
</dbReference>
<keyword evidence="3" id="KW-0274">FAD</keyword>
<dbReference type="PANTHER" id="PTHR11552:SF219">
    <property type="entry name" value="GLUCOSE-METHANOL-CHOLINE OXIDOREDUCTASE N-TERMINAL DOMAIN-CONTAINING PROTEIN"/>
    <property type="match status" value="1"/>
</dbReference>
<feature type="domain" description="Glucose-methanol-choline oxidoreductase N-terminal" evidence="4">
    <location>
        <begin position="298"/>
        <end position="312"/>
    </location>
</feature>
<dbReference type="EMBL" id="CP017818">
    <property type="protein sequence ID" value="APA09342.1"/>
    <property type="molecule type" value="Genomic_DNA"/>
</dbReference>
<comment type="similarity">
    <text evidence="1">Belongs to the GMC oxidoreductase family.</text>
</comment>
<feature type="binding site" evidence="3">
    <location>
        <position position="106"/>
    </location>
    <ligand>
        <name>FAD</name>
        <dbReference type="ChEBI" id="CHEBI:57692"/>
    </ligand>
</feature>
<dbReference type="PROSITE" id="PS00624">
    <property type="entry name" value="GMC_OXRED_2"/>
    <property type="match status" value="1"/>
</dbReference>
<organism evidence="5 6">
    <name type="scientific">Sclerotinia sclerotiorum (strain ATCC 18683 / 1980 / Ss-1)</name>
    <name type="common">White mold</name>
    <name type="synonym">Whetzelinia sclerotiorum</name>
    <dbReference type="NCBI Taxonomy" id="665079"/>
    <lineage>
        <taxon>Eukaryota</taxon>
        <taxon>Fungi</taxon>
        <taxon>Dikarya</taxon>
        <taxon>Ascomycota</taxon>
        <taxon>Pezizomycotina</taxon>
        <taxon>Leotiomycetes</taxon>
        <taxon>Helotiales</taxon>
        <taxon>Sclerotiniaceae</taxon>
        <taxon>Sclerotinia</taxon>
    </lineage>
</organism>
<dbReference type="Pfam" id="PF05199">
    <property type="entry name" value="GMC_oxred_C"/>
    <property type="match status" value="1"/>
</dbReference>
<dbReference type="SUPFAM" id="SSF54373">
    <property type="entry name" value="FAD-linked reductases, C-terminal domain"/>
    <property type="match status" value="1"/>
</dbReference>
<keyword evidence="3" id="KW-0285">Flavoprotein</keyword>
<dbReference type="InterPro" id="IPR036188">
    <property type="entry name" value="FAD/NAD-bd_sf"/>
</dbReference>
<dbReference type="Gene3D" id="3.30.560.10">
    <property type="entry name" value="Glucose Oxidase, domain 3"/>
    <property type="match status" value="1"/>
</dbReference>
<gene>
    <name evidence="5" type="ORF">sscle_05g041120</name>
</gene>
<evidence type="ECO:0000256" key="2">
    <source>
        <dbReference type="PIRSR" id="PIRSR000137-1"/>
    </source>
</evidence>